<name>A0A1R3I243_COCAP</name>
<feature type="region of interest" description="Disordered" evidence="1">
    <location>
        <begin position="1"/>
        <end position="40"/>
    </location>
</feature>
<protein>
    <submittedName>
        <fullName evidence="2">Uncharacterized protein</fullName>
    </submittedName>
</protein>
<organism evidence="2 3">
    <name type="scientific">Corchorus capsularis</name>
    <name type="common">Jute</name>
    <dbReference type="NCBI Taxonomy" id="210143"/>
    <lineage>
        <taxon>Eukaryota</taxon>
        <taxon>Viridiplantae</taxon>
        <taxon>Streptophyta</taxon>
        <taxon>Embryophyta</taxon>
        <taxon>Tracheophyta</taxon>
        <taxon>Spermatophyta</taxon>
        <taxon>Magnoliopsida</taxon>
        <taxon>eudicotyledons</taxon>
        <taxon>Gunneridae</taxon>
        <taxon>Pentapetalae</taxon>
        <taxon>rosids</taxon>
        <taxon>malvids</taxon>
        <taxon>Malvales</taxon>
        <taxon>Malvaceae</taxon>
        <taxon>Grewioideae</taxon>
        <taxon>Apeibeae</taxon>
        <taxon>Corchorus</taxon>
    </lineage>
</organism>
<dbReference type="Gramene" id="OMO76657">
    <property type="protein sequence ID" value="OMO76657"/>
    <property type="gene ID" value="CCACVL1_15516"/>
</dbReference>
<dbReference type="InterPro" id="IPR032675">
    <property type="entry name" value="LRR_dom_sf"/>
</dbReference>
<dbReference type="Proteomes" id="UP000188268">
    <property type="component" value="Unassembled WGS sequence"/>
</dbReference>
<dbReference type="AlphaFoldDB" id="A0A1R3I243"/>
<evidence type="ECO:0000256" key="1">
    <source>
        <dbReference type="SAM" id="MobiDB-lite"/>
    </source>
</evidence>
<proteinExistence type="predicted"/>
<dbReference type="Gene3D" id="3.80.10.10">
    <property type="entry name" value="Ribonuclease Inhibitor"/>
    <property type="match status" value="1"/>
</dbReference>
<dbReference type="EMBL" id="AWWV01010861">
    <property type="protein sequence ID" value="OMO76657.1"/>
    <property type="molecule type" value="Genomic_DNA"/>
</dbReference>
<evidence type="ECO:0000313" key="3">
    <source>
        <dbReference type="Proteomes" id="UP000188268"/>
    </source>
</evidence>
<keyword evidence="3" id="KW-1185">Reference proteome</keyword>
<dbReference type="OrthoDB" id="1695695at2759"/>
<evidence type="ECO:0000313" key="2">
    <source>
        <dbReference type="EMBL" id="OMO76657.1"/>
    </source>
</evidence>
<accession>A0A1R3I243</accession>
<comment type="caution">
    <text evidence="2">The sequence shown here is derived from an EMBL/GenBank/DDBJ whole genome shotgun (WGS) entry which is preliminary data.</text>
</comment>
<reference evidence="2 3" key="1">
    <citation type="submission" date="2013-09" db="EMBL/GenBank/DDBJ databases">
        <title>Corchorus capsularis genome sequencing.</title>
        <authorList>
            <person name="Alam M."/>
            <person name="Haque M.S."/>
            <person name="Islam M.S."/>
            <person name="Emdad E.M."/>
            <person name="Islam M.M."/>
            <person name="Ahmed B."/>
            <person name="Halim A."/>
            <person name="Hossen Q.M.M."/>
            <person name="Hossain M.Z."/>
            <person name="Ahmed R."/>
            <person name="Khan M.M."/>
            <person name="Islam R."/>
            <person name="Rashid M.M."/>
            <person name="Khan S.A."/>
            <person name="Rahman M.S."/>
            <person name="Alam M."/>
        </authorList>
    </citation>
    <scope>NUCLEOTIDE SEQUENCE [LARGE SCALE GENOMIC DNA]</scope>
    <source>
        <strain evidence="3">cv. CVL-1</strain>
        <tissue evidence="2">Whole seedling</tissue>
    </source>
</reference>
<gene>
    <name evidence="2" type="ORF">CCACVL1_15516</name>
</gene>
<sequence>MSSTAAEESVRKRKILELKSNPNPNEYQGRKRKLGENSRSLSLREAKDARRRWEEMDGDIMVNIMQRVMRHKESESERECWDLGILLPLLKELESHACHNELYNSSHCCAHEFGPYYDKLEAVYCSSLMVSTFAYHSKCITTLRLYGVINNYRANVIGKNFPLLNHLEIPSCALSMDALPTILDGHTNLVTLNTRHSFLVARNDLKSLPHHLPSPGFDVSQVSTTVKAMAWKEICNAGIHLQCKRRFCSICSILYY</sequence>